<dbReference type="InterPro" id="IPR000008">
    <property type="entry name" value="C2_dom"/>
</dbReference>
<feature type="compositionally biased region" description="Basic and acidic residues" evidence="1">
    <location>
        <begin position="371"/>
        <end position="394"/>
    </location>
</feature>
<dbReference type="GO" id="GO:0005634">
    <property type="term" value="C:nucleus"/>
    <property type="evidence" value="ECO:0007669"/>
    <property type="project" value="TreeGrafter"/>
</dbReference>
<dbReference type="InterPro" id="IPR035892">
    <property type="entry name" value="C2_domain_sf"/>
</dbReference>
<evidence type="ECO:0000259" key="4">
    <source>
        <dbReference type="PROSITE" id="PS50106"/>
    </source>
</evidence>
<evidence type="ECO:0000259" key="3">
    <source>
        <dbReference type="PROSITE" id="PS50010"/>
    </source>
</evidence>
<dbReference type="SUPFAM" id="SSF48065">
    <property type="entry name" value="DBL homology domain (DH-domain)"/>
    <property type="match status" value="1"/>
</dbReference>
<dbReference type="InterPro" id="IPR001478">
    <property type="entry name" value="PDZ"/>
</dbReference>
<dbReference type="PROSITE" id="PS50010">
    <property type="entry name" value="DH_2"/>
    <property type="match status" value="1"/>
</dbReference>
<feature type="region of interest" description="Disordered" evidence="1">
    <location>
        <begin position="355"/>
        <end position="394"/>
    </location>
</feature>
<dbReference type="PANTHER" id="PTHR46848">
    <property type="entry name" value="REGULATOR OF G-PROTEIN SIGNALING 3"/>
    <property type="match status" value="1"/>
</dbReference>
<dbReference type="EMBL" id="VSWD01000011">
    <property type="protein sequence ID" value="KAK3088405.1"/>
    <property type="molecule type" value="Genomic_DNA"/>
</dbReference>
<dbReference type="InterPro" id="IPR011993">
    <property type="entry name" value="PH-like_dom_sf"/>
</dbReference>
<dbReference type="Pfam" id="PF00168">
    <property type="entry name" value="C2"/>
    <property type="match status" value="1"/>
</dbReference>
<dbReference type="PROSITE" id="PS50106">
    <property type="entry name" value="PDZ"/>
    <property type="match status" value="1"/>
</dbReference>
<dbReference type="GO" id="GO:0005085">
    <property type="term" value="F:guanyl-nucleotide exchange factor activity"/>
    <property type="evidence" value="ECO:0007669"/>
    <property type="project" value="InterPro"/>
</dbReference>
<feature type="region of interest" description="Disordered" evidence="1">
    <location>
        <begin position="641"/>
        <end position="669"/>
    </location>
</feature>
<gene>
    <name evidence="5" type="ORF">FSP39_018747</name>
</gene>
<protein>
    <submittedName>
        <fullName evidence="5">Uncharacterized protein</fullName>
    </submittedName>
</protein>
<dbReference type="InterPro" id="IPR041489">
    <property type="entry name" value="PDZ_6"/>
</dbReference>
<feature type="compositionally biased region" description="Pro residues" evidence="1">
    <location>
        <begin position="355"/>
        <end position="367"/>
    </location>
</feature>
<proteinExistence type="predicted"/>
<evidence type="ECO:0000313" key="6">
    <source>
        <dbReference type="Proteomes" id="UP001186944"/>
    </source>
</evidence>
<dbReference type="InterPro" id="IPR035899">
    <property type="entry name" value="DBL_dom_sf"/>
</dbReference>
<dbReference type="InterPro" id="IPR001849">
    <property type="entry name" value="PH_domain"/>
</dbReference>
<dbReference type="PROSITE" id="PS50004">
    <property type="entry name" value="C2"/>
    <property type="match status" value="1"/>
</dbReference>
<evidence type="ECO:0000259" key="2">
    <source>
        <dbReference type="PROSITE" id="PS50004"/>
    </source>
</evidence>
<reference evidence="5" key="1">
    <citation type="submission" date="2019-08" db="EMBL/GenBank/DDBJ databases">
        <title>The improved chromosome-level genome for the pearl oyster Pinctada fucata martensii using PacBio sequencing and Hi-C.</title>
        <authorList>
            <person name="Zheng Z."/>
        </authorList>
    </citation>
    <scope>NUCLEOTIDE SEQUENCE</scope>
    <source>
        <strain evidence="5">ZZ-2019</strain>
        <tissue evidence="5">Adductor muscle</tissue>
    </source>
</reference>
<dbReference type="SUPFAM" id="SSF49562">
    <property type="entry name" value="C2 domain (Calcium/lipid-binding domain, CaLB)"/>
    <property type="match status" value="1"/>
</dbReference>
<dbReference type="GO" id="GO:0005886">
    <property type="term" value="C:plasma membrane"/>
    <property type="evidence" value="ECO:0007669"/>
    <property type="project" value="TreeGrafter"/>
</dbReference>
<dbReference type="SUPFAM" id="SSF50156">
    <property type="entry name" value="PDZ domain-like"/>
    <property type="match status" value="1"/>
</dbReference>
<dbReference type="Pfam" id="PF17820">
    <property type="entry name" value="PDZ_6"/>
    <property type="match status" value="1"/>
</dbReference>
<dbReference type="AlphaFoldDB" id="A0AA88XN38"/>
<evidence type="ECO:0000256" key="1">
    <source>
        <dbReference type="SAM" id="MobiDB-lite"/>
    </source>
</evidence>
<dbReference type="Pfam" id="PF00621">
    <property type="entry name" value="RhoGEF"/>
    <property type="match status" value="1"/>
</dbReference>
<dbReference type="Proteomes" id="UP001186944">
    <property type="component" value="Unassembled WGS sequence"/>
</dbReference>
<dbReference type="Gene3D" id="2.60.40.150">
    <property type="entry name" value="C2 domain"/>
    <property type="match status" value="1"/>
</dbReference>
<dbReference type="Gene3D" id="2.30.42.10">
    <property type="match status" value="1"/>
</dbReference>
<keyword evidence="6" id="KW-1185">Reference proteome</keyword>
<sequence length="834" mass="93574">MDHIYEEILSPCRRLGVNDHSDNGHSRSDQRCVSERSGDRFPVYDSISDRSGSSGKGHGYKRHYVSPPTYQSSPKATRSHESLPDQPTGQGQSRCRPMKVLQNEGQLKVSAYMNFGLLTVHVIQARHLSSKSKPLCDSFIKMTLIPEDGKKSRCYTDVVTGSNNPLFDDKISFELSDEDYNKRLLISVWHRDSASSEFLGCMSFGIRHLLNPKREVSGWYYLLTEDIGRKKHLQVSQKQNPRLTLRHQANVPSVNKDVWGLEPITVTVHRGKHGFGFSVVESCPVKVGRVDGASPAETAGLIPGDCIIRINNQNVSRSQAVSVAKLVKNSGNTLVIDLQRRKALEILDTYDEIPPPPPSLVAPPPSIMDPMDVRKGTDYDHSGEYSDSEGEGKENRFSVDEGIYSLPSHLITSTPLPLFMNGHQTVVTAERCRQEAVHRLLSLELDFIDVMHAGMQRFSRPLRHCILSPQQHLTLFQNIEKLVTISEYHVKQIHDNMPSISSDTDASVTSSEGGSEIFHSIGLIYKSKVHMLSQAYDLYSKGLGEANVLLLDLSKSGEFVKFIREPSMDPQQPTISAFISRPVQHIRELYTLIREIFVNTSGNGESYYGLKQVVESLQECVTGISNYSCVDRVPSLSSVYASSDTSHKNRSQSDSHSSGSDVSRPLLQPSSSLQTVRSVDSEVMRIQDRLVFPPQVRVFQLCQEERHLIYSGDMFKWEGSVWKKLHVMLFSDLLLQTEKDKDNFYHVVHQPLYLQDISSIDGQRKHTTELVLHCLTHSGDNSAHPLTPGKILFRAPTTEMKFTWKSLLEQRVGNLQGSTAYYSMSESSGSAIII</sequence>
<evidence type="ECO:0000313" key="5">
    <source>
        <dbReference type="EMBL" id="KAK3088405.1"/>
    </source>
</evidence>
<dbReference type="SMART" id="SM00239">
    <property type="entry name" value="C2"/>
    <property type="match status" value="1"/>
</dbReference>
<feature type="compositionally biased region" description="Low complexity" evidence="1">
    <location>
        <begin position="654"/>
        <end position="669"/>
    </location>
</feature>
<name>A0AA88XN38_PINIB</name>
<feature type="domain" description="PDZ" evidence="4">
    <location>
        <begin position="265"/>
        <end position="342"/>
    </location>
</feature>
<dbReference type="PANTHER" id="PTHR46848:SF1">
    <property type="entry name" value="REGULATOR OF G-PROTEIN SIGNALING 3"/>
    <property type="match status" value="1"/>
</dbReference>
<dbReference type="InterPro" id="IPR000219">
    <property type="entry name" value="DH_dom"/>
</dbReference>
<feature type="domain" description="DH" evidence="3">
    <location>
        <begin position="432"/>
        <end position="627"/>
    </location>
</feature>
<dbReference type="InterPro" id="IPR036034">
    <property type="entry name" value="PDZ_sf"/>
</dbReference>
<feature type="compositionally biased region" description="Basic and acidic residues" evidence="1">
    <location>
        <begin position="16"/>
        <end position="39"/>
    </location>
</feature>
<comment type="caution">
    <text evidence="5">The sequence shown here is derived from an EMBL/GenBank/DDBJ whole genome shotgun (WGS) entry which is preliminary data.</text>
</comment>
<dbReference type="Gene3D" id="1.20.900.10">
    <property type="entry name" value="Dbl homology (DH) domain"/>
    <property type="match status" value="1"/>
</dbReference>
<dbReference type="SMART" id="SM00228">
    <property type="entry name" value="PDZ"/>
    <property type="match status" value="1"/>
</dbReference>
<dbReference type="SUPFAM" id="SSF50729">
    <property type="entry name" value="PH domain-like"/>
    <property type="match status" value="1"/>
</dbReference>
<dbReference type="SMART" id="SM00233">
    <property type="entry name" value="PH"/>
    <property type="match status" value="1"/>
</dbReference>
<feature type="domain" description="C2" evidence="2">
    <location>
        <begin position="103"/>
        <end position="220"/>
    </location>
</feature>
<organism evidence="5 6">
    <name type="scientific">Pinctada imbricata</name>
    <name type="common">Atlantic pearl-oyster</name>
    <name type="synonym">Pinctada martensii</name>
    <dbReference type="NCBI Taxonomy" id="66713"/>
    <lineage>
        <taxon>Eukaryota</taxon>
        <taxon>Metazoa</taxon>
        <taxon>Spiralia</taxon>
        <taxon>Lophotrochozoa</taxon>
        <taxon>Mollusca</taxon>
        <taxon>Bivalvia</taxon>
        <taxon>Autobranchia</taxon>
        <taxon>Pteriomorphia</taxon>
        <taxon>Pterioida</taxon>
        <taxon>Pterioidea</taxon>
        <taxon>Pteriidae</taxon>
        <taxon>Pinctada</taxon>
    </lineage>
</organism>
<accession>A0AA88XN38</accession>
<dbReference type="Gene3D" id="2.30.29.30">
    <property type="entry name" value="Pleckstrin-homology domain (PH domain)/Phosphotyrosine-binding domain (PTB)"/>
    <property type="match status" value="1"/>
</dbReference>
<feature type="region of interest" description="Disordered" evidence="1">
    <location>
        <begin position="15"/>
        <end position="96"/>
    </location>
</feature>